<dbReference type="AlphaFoldDB" id="A0A3M7SFT2"/>
<dbReference type="EMBL" id="REGN01001448">
    <property type="protein sequence ID" value="RNA34606.1"/>
    <property type="molecule type" value="Genomic_DNA"/>
</dbReference>
<gene>
    <name evidence="2" type="ORF">BpHYR1_014182</name>
</gene>
<dbReference type="Proteomes" id="UP000276133">
    <property type="component" value="Unassembled WGS sequence"/>
</dbReference>
<comment type="caution">
    <text evidence="2">The sequence shown here is derived from an EMBL/GenBank/DDBJ whole genome shotgun (WGS) entry which is preliminary data.</text>
</comment>
<keyword evidence="3" id="KW-1185">Reference proteome</keyword>
<proteinExistence type="predicted"/>
<evidence type="ECO:0000313" key="3">
    <source>
        <dbReference type="Proteomes" id="UP000276133"/>
    </source>
</evidence>
<name>A0A3M7SFT2_BRAPC</name>
<evidence type="ECO:0000256" key="1">
    <source>
        <dbReference type="SAM" id="MobiDB-lite"/>
    </source>
</evidence>
<accession>A0A3M7SFT2</accession>
<feature type="region of interest" description="Disordered" evidence="1">
    <location>
        <begin position="45"/>
        <end position="72"/>
    </location>
</feature>
<sequence>MRSTSAAPRRARRYFFFFYLVILTNIEKKKLKINFDLKKKLSNSNQTNSTFVDQNQKKNLFKKKKSDKLHNSLLRFRQHQQQLKKKL</sequence>
<evidence type="ECO:0000313" key="2">
    <source>
        <dbReference type="EMBL" id="RNA34606.1"/>
    </source>
</evidence>
<protein>
    <submittedName>
        <fullName evidence="2">Uncharacterized protein</fullName>
    </submittedName>
</protein>
<feature type="compositionally biased region" description="Polar residues" evidence="1">
    <location>
        <begin position="45"/>
        <end position="54"/>
    </location>
</feature>
<organism evidence="2 3">
    <name type="scientific">Brachionus plicatilis</name>
    <name type="common">Marine rotifer</name>
    <name type="synonym">Brachionus muelleri</name>
    <dbReference type="NCBI Taxonomy" id="10195"/>
    <lineage>
        <taxon>Eukaryota</taxon>
        <taxon>Metazoa</taxon>
        <taxon>Spiralia</taxon>
        <taxon>Gnathifera</taxon>
        <taxon>Rotifera</taxon>
        <taxon>Eurotatoria</taxon>
        <taxon>Monogononta</taxon>
        <taxon>Pseudotrocha</taxon>
        <taxon>Ploima</taxon>
        <taxon>Brachionidae</taxon>
        <taxon>Brachionus</taxon>
    </lineage>
</organism>
<reference evidence="2 3" key="1">
    <citation type="journal article" date="2018" name="Sci. Rep.">
        <title>Genomic signatures of local adaptation to the degree of environmental predictability in rotifers.</title>
        <authorList>
            <person name="Franch-Gras L."/>
            <person name="Hahn C."/>
            <person name="Garcia-Roger E.M."/>
            <person name="Carmona M.J."/>
            <person name="Serra M."/>
            <person name="Gomez A."/>
        </authorList>
    </citation>
    <scope>NUCLEOTIDE SEQUENCE [LARGE SCALE GENOMIC DNA]</scope>
    <source>
        <strain evidence="2">HYR1</strain>
    </source>
</reference>